<organism evidence="1 2">
    <name type="scientific">Didymella glomerata</name>
    <dbReference type="NCBI Taxonomy" id="749621"/>
    <lineage>
        <taxon>Eukaryota</taxon>
        <taxon>Fungi</taxon>
        <taxon>Dikarya</taxon>
        <taxon>Ascomycota</taxon>
        <taxon>Pezizomycotina</taxon>
        <taxon>Dothideomycetes</taxon>
        <taxon>Pleosporomycetidae</taxon>
        <taxon>Pleosporales</taxon>
        <taxon>Pleosporineae</taxon>
        <taxon>Didymellaceae</taxon>
        <taxon>Didymella</taxon>
    </lineage>
</organism>
<dbReference type="Proteomes" id="UP001140562">
    <property type="component" value="Unassembled WGS sequence"/>
</dbReference>
<dbReference type="AlphaFoldDB" id="A0A9W8WS60"/>
<name>A0A9W8WS60_9PLEO</name>
<evidence type="ECO:0000313" key="1">
    <source>
        <dbReference type="EMBL" id="KAJ4331379.1"/>
    </source>
</evidence>
<dbReference type="EMBL" id="JAPEUV010000152">
    <property type="protein sequence ID" value="KAJ4331379.1"/>
    <property type="molecule type" value="Genomic_DNA"/>
</dbReference>
<gene>
    <name evidence="1" type="ORF">N0V87_009223</name>
</gene>
<keyword evidence="2" id="KW-1185">Reference proteome</keyword>
<accession>A0A9W8WS60</accession>
<reference evidence="1" key="1">
    <citation type="submission" date="2022-10" db="EMBL/GenBank/DDBJ databases">
        <title>Tapping the CABI collections for fungal endophytes: first genome assemblies for Collariella, Neodidymelliopsis, Ascochyta clinopodiicola, Didymella pomorum, Didymosphaeria variabile, Neocosmospora piperis and Neocucurbitaria cava.</title>
        <authorList>
            <person name="Hill R."/>
        </authorList>
    </citation>
    <scope>NUCLEOTIDE SEQUENCE</scope>
    <source>
        <strain evidence="1">IMI 360193</strain>
    </source>
</reference>
<proteinExistence type="predicted"/>
<protein>
    <submittedName>
        <fullName evidence="1">Uncharacterized protein</fullName>
    </submittedName>
</protein>
<evidence type="ECO:0000313" key="2">
    <source>
        <dbReference type="Proteomes" id="UP001140562"/>
    </source>
</evidence>
<comment type="caution">
    <text evidence="1">The sequence shown here is derived from an EMBL/GenBank/DDBJ whole genome shotgun (WGS) entry which is preliminary data.</text>
</comment>
<sequence length="203" mass="22885">MSRNNAQFTLLKHLTPKGSIFDTKEPQIDLTLILPVYLGSLLPKLFSAYLAWLHAHDVTQLITDENPAIRVTKATMLLQIGAALEDEGFRVAATEYLKSDISKGFVLNTSEDHVCLDNIFQPAPISVWRTIFFTYISWPASDRGDIPVPFKDFSSELPDMTLEMELEWLLKVNEALKDEAFCRQVAKQQAEMAGHETGLLQTD</sequence>